<dbReference type="Gene3D" id="3.40.605.10">
    <property type="entry name" value="Aldehyde Dehydrogenase, Chain A, domain 1"/>
    <property type="match status" value="1"/>
</dbReference>
<keyword evidence="3 9" id="KW-0560">Oxidoreductase</keyword>
<comment type="function">
    <text evidence="5">Involved in the toluene-4-sulfonate degradation pathway. Does not discriminate between the sulfonate and the carboxyl substituents and can also be involved in the p-toluenecarboxylate degradation pathway.</text>
</comment>
<dbReference type="EMBL" id="CP006704">
    <property type="protein sequence ID" value="AIJ45734.1"/>
    <property type="molecule type" value="Genomic_DNA"/>
</dbReference>
<dbReference type="Proteomes" id="UP000028782">
    <property type="component" value="Chromosome"/>
</dbReference>
<dbReference type="InterPro" id="IPR016163">
    <property type="entry name" value="Ald_DH_C"/>
</dbReference>
<evidence type="ECO:0000259" key="10">
    <source>
        <dbReference type="Pfam" id="PF00171"/>
    </source>
</evidence>
<dbReference type="InterPro" id="IPR016161">
    <property type="entry name" value="Ald_DH/histidinol_DH"/>
</dbReference>
<reference evidence="11 12" key="1">
    <citation type="journal article" date="2014" name="Genome Announc.">
        <title>Complete Genome Sequence of Polychlorinated Biphenyl Degrader Comamonas testosteroni TK102 (NBRC 109938).</title>
        <authorList>
            <person name="Fukuda K."/>
            <person name="Hosoyama A."/>
            <person name="Tsuchikane K."/>
            <person name="Ohji S."/>
            <person name="Yamazoe A."/>
            <person name="Fujita N."/>
            <person name="Shintani M."/>
            <person name="Kimbara K."/>
        </authorList>
    </citation>
    <scope>NUCLEOTIDE SEQUENCE [LARGE SCALE GENOMIC DNA]</scope>
    <source>
        <strain evidence="11">TK102</strain>
    </source>
</reference>
<evidence type="ECO:0000313" key="11">
    <source>
        <dbReference type="EMBL" id="AIJ45734.1"/>
    </source>
</evidence>
<evidence type="ECO:0000256" key="4">
    <source>
        <dbReference type="ARBA" id="ARBA00051407"/>
    </source>
</evidence>
<dbReference type="PANTHER" id="PTHR11699">
    <property type="entry name" value="ALDEHYDE DEHYDROGENASE-RELATED"/>
    <property type="match status" value="1"/>
</dbReference>
<evidence type="ECO:0000256" key="1">
    <source>
        <dbReference type="ARBA" id="ARBA00009986"/>
    </source>
</evidence>
<dbReference type="Pfam" id="PF00171">
    <property type="entry name" value="Aldedh"/>
    <property type="match status" value="1"/>
</dbReference>
<comment type="similarity">
    <text evidence="1 9">Belongs to the aldehyde dehydrogenase family.</text>
</comment>
<sequence>MSRSAKENPMTQLQALNLIAGEWCPAQSNDWAPSFDPSNGQVLGRLAASARADGVAAIAAARAAFERNQWSQSPRVRQMVMLRWADRMEERSEALARLLTQENGKVLAQSRGEIAGAISEIRYYAGLTRYMPGHVFEVEPGTFSTLLKEPAGVVGIIVPWNAPAVLLIRSLTPALAAGCTTVIKPAAQTALITAALIETLHNCEGLPPGVVNLVNETGHEVAALLAESSDVDVISFTGSNNTGQRIMAAAAPTMKKLSLELGGKSACLVFEDADVDSVAPAIAAAATIITGQQCTAARRVLVHGSRYEAMKKALASALSGLNVGPGLSVGAQIGPMIDTDAAISVGARIAQAMDAADEVVLRGTRGDGPLGNGAFLTPTLIAHRDTQAFFIQEEIFGPLLVLERFEDESEAVKRANHTEFGLSASVWTRDGARSMRVARALRNGTVWINDHNKLFAEAETGGYRRSGLGRLHGYDALIDFQEIKHIYQHAGTV</sequence>
<feature type="active site" evidence="8">
    <location>
        <position position="260"/>
    </location>
</feature>
<dbReference type="Gene3D" id="3.40.309.10">
    <property type="entry name" value="Aldehyde Dehydrogenase, Chain A, domain 2"/>
    <property type="match status" value="1"/>
</dbReference>
<dbReference type="EC" id="1.1.1.257" evidence="6"/>
<evidence type="ECO:0000256" key="7">
    <source>
        <dbReference type="ARBA" id="ARBA00079883"/>
    </source>
</evidence>
<feature type="domain" description="Aldehyde dehydrogenase" evidence="10">
    <location>
        <begin position="23"/>
        <end position="486"/>
    </location>
</feature>
<comment type="subunit">
    <text evidence="2">Homodimer.</text>
</comment>
<dbReference type="FunFam" id="3.40.605.10:FF:000007">
    <property type="entry name" value="NAD/NADP-dependent betaine aldehyde dehydrogenase"/>
    <property type="match status" value="1"/>
</dbReference>
<dbReference type="HOGENOM" id="CLU_005391_5_1_4"/>
<dbReference type="InterPro" id="IPR015590">
    <property type="entry name" value="Aldehyde_DH_dom"/>
</dbReference>
<proteinExistence type="inferred from homology"/>
<evidence type="ECO:0000313" key="12">
    <source>
        <dbReference type="Proteomes" id="UP000028782"/>
    </source>
</evidence>
<organism evidence="11 12">
    <name type="scientific">Comamonas testosteroni TK102</name>
    <dbReference type="NCBI Taxonomy" id="1392005"/>
    <lineage>
        <taxon>Bacteria</taxon>
        <taxon>Pseudomonadati</taxon>
        <taxon>Pseudomonadota</taxon>
        <taxon>Betaproteobacteria</taxon>
        <taxon>Burkholderiales</taxon>
        <taxon>Comamonadaceae</taxon>
        <taxon>Comamonas</taxon>
    </lineage>
</organism>
<dbReference type="AlphaFoldDB" id="A0A076PG51"/>
<dbReference type="KEGG" id="ctes:O987_07940"/>
<gene>
    <name evidence="11" type="primary">gabD</name>
    <name evidence="11" type="ORF">O987_07940</name>
</gene>
<protein>
    <recommendedName>
        <fullName evidence="6">4-(hydroxymethyl)benzenesulfonate dehydrogenase</fullName>
        <ecNumber evidence="6">1.1.1.257</ecNumber>
    </recommendedName>
    <alternativeName>
        <fullName evidence="7">Toluenesulfonate aldehyde dehydrogenase TsaD</fullName>
    </alternativeName>
</protein>
<evidence type="ECO:0000256" key="8">
    <source>
        <dbReference type="PROSITE-ProRule" id="PRU10007"/>
    </source>
</evidence>
<evidence type="ECO:0000256" key="6">
    <source>
        <dbReference type="ARBA" id="ARBA00066857"/>
    </source>
</evidence>
<dbReference type="InterPro" id="IPR016162">
    <property type="entry name" value="Ald_DH_N"/>
</dbReference>
<comment type="catalytic activity">
    <reaction evidence="4">
        <text>4-(hydroxymethyl)benzenesulfonate + NAD(+) = 4-formylbenzenesulfonate + NADH + H(+)</text>
        <dbReference type="Rhea" id="RHEA:24412"/>
        <dbReference type="ChEBI" id="CHEBI:11944"/>
        <dbReference type="ChEBI" id="CHEBI:11987"/>
        <dbReference type="ChEBI" id="CHEBI:15378"/>
        <dbReference type="ChEBI" id="CHEBI:57540"/>
        <dbReference type="ChEBI" id="CHEBI:57945"/>
        <dbReference type="EC" id="1.1.1.257"/>
    </reaction>
</comment>
<dbReference type="InterPro" id="IPR029510">
    <property type="entry name" value="Ald_DH_CS_GLU"/>
</dbReference>
<dbReference type="SUPFAM" id="SSF53720">
    <property type="entry name" value="ALDH-like"/>
    <property type="match status" value="1"/>
</dbReference>
<evidence type="ECO:0000256" key="2">
    <source>
        <dbReference type="ARBA" id="ARBA00011738"/>
    </source>
</evidence>
<dbReference type="PROSITE" id="PS00687">
    <property type="entry name" value="ALDEHYDE_DEHYDR_GLU"/>
    <property type="match status" value="1"/>
</dbReference>
<evidence type="ECO:0000256" key="5">
    <source>
        <dbReference type="ARBA" id="ARBA00056807"/>
    </source>
</evidence>
<name>A0A076PG51_COMTE</name>
<dbReference type="GO" id="GO:0016620">
    <property type="term" value="F:oxidoreductase activity, acting on the aldehyde or oxo group of donors, NAD or NADP as acceptor"/>
    <property type="evidence" value="ECO:0007669"/>
    <property type="project" value="InterPro"/>
</dbReference>
<evidence type="ECO:0000256" key="3">
    <source>
        <dbReference type="ARBA" id="ARBA00023002"/>
    </source>
</evidence>
<accession>A0A076PG51</accession>
<dbReference type="GO" id="GO:0018462">
    <property type="term" value="F:4-(hydroxymethyl)benzenesulfonate dehydrogenase activity"/>
    <property type="evidence" value="ECO:0007669"/>
    <property type="project" value="UniProtKB-EC"/>
</dbReference>
<evidence type="ECO:0000256" key="9">
    <source>
        <dbReference type="RuleBase" id="RU003345"/>
    </source>
</evidence>